<evidence type="ECO:0000313" key="4">
    <source>
        <dbReference type="EMBL" id="CEF98038.1"/>
    </source>
</evidence>
<dbReference type="Gene3D" id="1.10.30.10">
    <property type="entry name" value="High mobility group box domain"/>
    <property type="match status" value="1"/>
</dbReference>
<dbReference type="PROSITE" id="PS50118">
    <property type="entry name" value="HMG_BOX_2"/>
    <property type="match status" value="1"/>
</dbReference>
<gene>
    <name evidence="5" type="ORF">BE221DRAFT_190224</name>
    <name evidence="4" type="ORF">OT_ostta05g03120</name>
</gene>
<evidence type="ECO:0000256" key="2">
    <source>
        <dbReference type="SAM" id="MobiDB-lite"/>
    </source>
</evidence>
<accession>A0A1Y5IE84</accession>
<dbReference type="EMBL" id="CAID01000005">
    <property type="protein sequence ID" value="CEF98038.1"/>
    <property type="molecule type" value="Genomic_DNA"/>
</dbReference>
<dbReference type="GO" id="GO:0005634">
    <property type="term" value="C:nucleus"/>
    <property type="evidence" value="ECO:0007669"/>
    <property type="project" value="UniProtKB-UniRule"/>
</dbReference>
<evidence type="ECO:0000313" key="5">
    <source>
        <dbReference type="EMBL" id="OUS47898.1"/>
    </source>
</evidence>
<feature type="region of interest" description="Disordered" evidence="2">
    <location>
        <begin position="119"/>
        <end position="155"/>
    </location>
</feature>
<dbReference type="InterPro" id="IPR036910">
    <property type="entry name" value="HMG_box_dom_sf"/>
</dbReference>
<dbReference type="CDD" id="cd00084">
    <property type="entry name" value="HMG-box_SF"/>
    <property type="match status" value="1"/>
</dbReference>
<dbReference type="InParanoid" id="A0A090N3F7"/>
<dbReference type="Proteomes" id="UP000195557">
    <property type="component" value="Unassembled WGS sequence"/>
</dbReference>
<protein>
    <submittedName>
        <fullName evidence="4">High mobility group box domain</fullName>
    </submittedName>
</protein>
<reference evidence="4 6" key="1">
    <citation type="journal article" date="2006" name="Proc. Natl. Acad. Sci. U.S.A.">
        <title>Genome analysis of the smallest free-living eukaryote Ostreococcus tauri unveils many unique features.</title>
        <authorList>
            <person name="Derelle E."/>
            <person name="Ferraz C."/>
            <person name="Rombauts S."/>
            <person name="Rouze P."/>
            <person name="Worden A.Z."/>
            <person name="Robbens S."/>
            <person name="Partensky F."/>
            <person name="Degroeve S."/>
            <person name="Echeynie S."/>
            <person name="Cooke R."/>
            <person name="Saeys Y."/>
            <person name="Wuyts J."/>
            <person name="Jabbari K."/>
            <person name="Bowler C."/>
            <person name="Panaud O."/>
            <person name="Piegu B."/>
            <person name="Ball S.G."/>
            <person name="Ral J.-P."/>
            <person name="Bouget F.-Y."/>
            <person name="Piganeau G."/>
            <person name="De Baets B."/>
            <person name="Picard A."/>
            <person name="Delseny M."/>
            <person name="Demaille J."/>
            <person name="Van de Peer Y."/>
            <person name="Moreau H."/>
        </authorList>
    </citation>
    <scope>NUCLEOTIDE SEQUENCE [LARGE SCALE GENOMIC DNA]</scope>
    <source>
        <strain evidence="4 6">OTTH0595</strain>
    </source>
</reference>
<feature type="compositionally biased region" description="Basic residues" evidence="2">
    <location>
        <begin position="139"/>
        <end position="155"/>
    </location>
</feature>
<sequence length="155" mass="17283">MSEGDLSAHVPGTATELASAMLPFVGAIAKSAFELELALAKFSNDKPMSGLVRRAGARVGSVDGERLTKKQRREMKPARAPTEFNIFMKEETAKMRAANPEMKPTDVFSQCAKMWQEEKIRRHGPSGKPEMSTPLAMKDKHKKEKSHKKDKKKDK</sequence>
<accession>A0A090N3F7</accession>
<feature type="DNA-binding region" description="HMG box" evidence="1">
    <location>
        <begin position="77"/>
        <end position="151"/>
    </location>
</feature>
<dbReference type="Pfam" id="PF00505">
    <property type="entry name" value="HMG_box"/>
    <property type="match status" value="1"/>
</dbReference>
<dbReference type="Proteomes" id="UP000009170">
    <property type="component" value="Unassembled WGS sequence"/>
</dbReference>
<keyword evidence="6" id="KW-1185">Reference proteome</keyword>
<dbReference type="OrthoDB" id="667577at2759"/>
<reference evidence="4" key="2">
    <citation type="journal article" date="2014" name="BMC Genomics">
        <title>An improved genome of the model marine alga Ostreococcus tauri unfolds by assessing Illumina de novo assemblies.</title>
        <authorList>
            <person name="Blanc-Mathieu R."/>
            <person name="Verhelst B."/>
            <person name="Derelle E."/>
            <person name="Rombauts S."/>
            <person name="Bouget F.Y."/>
            <person name="Carre I."/>
            <person name="Chateau A."/>
            <person name="Eyre-Walker A."/>
            <person name="Grimsley N."/>
            <person name="Moreau H."/>
            <person name="Piegu B."/>
            <person name="Rivals E."/>
            <person name="Schackwitz W."/>
            <person name="Van de Peer Y."/>
            <person name="Piganeau G."/>
        </authorList>
    </citation>
    <scope>NUCLEOTIDE SEQUENCE</scope>
    <source>
        <strain evidence="4">RCC4221</strain>
    </source>
</reference>
<proteinExistence type="predicted"/>
<organism evidence="4 6">
    <name type="scientific">Ostreococcus tauri</name>
    <name type="common">Marine green alga</name>
    <dbReference type="NCBI Taxonomy" id="70448"/>
    <lineage>
        <taxon>Eukaryota</taxon>
        <taxon>Viridiplantae</taxon>
        <taxon>Chlorophyta</taxon>
        <taxon>Mamiellophyceae</taxon>
        <taxon>Mamiellales</taxon>
        <taxon>Bathycoccaceae</taxon>
        <taxon>Ostreococcus</taxon>
    </lineage>
</organism>
<dbReference type="AlphaFoldDB" id="A0A090N3F7"/>
<evidence type="ECO:0000313" key="6">
    <source>
        <dbReference type="Proteomes" id="UP000009170"/>
    </source>
</evidence>
<name>A0A090N3F7_OSTTA</name>
<reference evidence="5" key="3">
    <citation type="submission" date="2017-04" db="EMBL/GenBank/DDBJ databases">
        <title>Population genomics of picophytoplankton unveils novel chromosome hypervariability.</title>
        <authorList>
            <consortium name="DOE Joint Genome Institute"/>
            <person name="Blanc-Mathieu R."/>
            <person name="Krasovec M."/>
            <person name="Hebrard M."/>
            <person name="Yau S."/>
            <person name="Desgranges E."/>
            <person name="Martin J."/>
            <person name="Schackwitz W."/>
            <person name="Kuo A."/>
            <person name="Salin G."/>
            <person name="Donnadieu C."/>
            <person name="Desdevises Y."/>
            <person name="Sanchez-Ferandin S."/>
            <person name="Moreau H."/>
            <person name="Rivals E."/>
            <person name="Grigoriev I.V."/>
            <person name="Grimsley N."/>
            <person name="Eyre-Walker A."/>
            <person name="Piganeau G."/>
        </authorList>
    </citation>
    <scope>NUCLEOTIDE SEQUENCE [LARGE SCALE GENOMIC DNA]</scope>
    <source>
        <strain evidence="5">RCC 1115</strain>
    </source>
</reference>
<keyword evidence="1" id="KW-0539">Nucleus</keyword>
<keyword evidence="1" id="KW-0238">DNA-binding</keyword>
<dbReference type="GO" id="GO:0003677">
    <property type="term" value="F:DNA binding"/>
    <property type="evidence" value="ECO:0007669"/>
    <property type="project" value="UniProtKB-UniRule"/>
</dbReference>
<feature type="domain" description="HMG box" evidence="3">
    <location>
        <begin position="77"/>
        <end position="151"/>
    </location>
</feature>
<accession>A0A454XQA5</accession>
<evidence type="ECO:0000256" key="1">
    <source>
        <dbReference type="PROSITE-ProRule" id="PRU00267"/>
    </source>
</evidence>
<dbReference type="EMBL" id="KZ155776">
    <property type="protein sequence ID" value="OUS47898.1"/>
    <property type="molecule type" value="Genomic_DNA"/>
</dbReference>
<dbReference type="InterPro" id="IPR009071">
    <property type="entry name" value="HMG_box_dom"/>
</dbReference>
<evidence type="ECO:0000259" key="3">
    <source>
        <dbReference type="PROSITE" id="PS50118"/>
    </source>
</evidence>
<dbReference type="SUPFAM" id="SSF47095">
    <property type="entry name" value="HMG-box"/>
    <property type="match status" value="1"/>
</dbReference>